<dbReference type="InterPro" id="IPR019818">
    <property type="entry name" value="IsoCit/isopropylmalate_DH_CS"/>
</dbReference>
<keyword evidence="15" id="KW-1185">Reference proteome</keyword>
<keyword evidence="11 12" id="KW-0100">Branched-chain amino acid biosynthesis</keyword>
<comment type="pathway">
    <text evidence="12">Amino-acid biosynthesis; L-leucine biosynthesis; L-leucine from 3-methyl-2-oxobutanoate: step 3/4.</text>
</comment>
<dbReference type="EMBL" id="JACMSC010000006">
    <property type="protein sequence ID" value="KAG6519754.1"/>
    <property type="molecule type" value="Genomic_DNA"/>
</dbReference>
<evidence type="ECO:0000256" key="5">
    <source>
        <dbReference type="ARBA" id="ARBA00022430"/>
    </source>
</evidence>
<dbReference type="HAMAP" id="MF_01033">
    <property type="entry name" value="LeuB_type1"/>
    <property type="match status" value="1"/>
</dbReference>
<dbReference type="Proteomes" id="UP000734854">
    <property type="component" value="Unassembled WGS sequence"/>
</dbReference>
<evidence type="ECO:0000256" key="10">
    <source>
        <dbReference type="ARBA" id="ARBA00023027"/>
    </source>
</evidence>
<keyword evidence="6" id="KW-0028">Amino-acid biosynthesis</keyword>
<protein>
    <recommendedName>
        <fullName evidence="4 12">3-isopropylmalate dehydrogenase</fullName>
        <ecNumber evidence="4 12">1.1.1.85</ecNumber>
    </recommendedName>
</protein>
<comment type="cofactor">
    <cofactor evidence="12">
        <name>Mg(2+)</name>
        <dbReference type="ChEBI" id="CHEBI:18420"/>
    </cofactor>
    <cofactor evidence="12">
        <name>Mn(2+)</name>
        <dbReference type="ChEBI" id="CHEBI:29035"/>
    </cofactor>
    <text evidence="12">Binds 1 Mg(2+) or Mn(2+) ion per subunit.</text>
</comment>
<keyword evidence="10 12" id="KW-0520">NAD</keyword>
<dbReference type="PANTHER" id="PTHR42979:SF1">
    <property type="entry name" value="3-ISOPROPYLMALATE DEHYDROGENASE"/>
    <property type="match status" value="1"/>
</dbReference>
<comment type="caution">
    <text evidence="14">The sequence shown here is derived from an EMBL/GenBank/DDBJ whole genome shotgun (WGS) entry which is preliminary data.</text>
</comment>
<dbReference type="InterPro" id="IPR004429">
    <property type="entry name" value="Isopropylmalate_DH"/>
</dbReference>
<comment type="catalytic activity">
    <reaction evidence="12">
        <text>(2R,3S)-3-isopropylmalate + NAD(+) = 4-methyl-2-oxopentanoate + CO2 + NADH</text>
        <dbReference type="Rhea" id="RHEA:32271"/>
        <dbReference type="ChEBI" id="CHEBI:16526"/>
        <dbReference type="ChEBI" id="CHEBI:17865"/>
        <dbReference type="ChEBI" id="CHEBI:35121"/>
        <dbReference type="ChEBI" id="CHEBI:57540"/>
        <dbReference type="ChEBI" id="CHEBI:57945"/>
        <dbReference type="EC" id="1.1.1.85"/>
    </reaction>
</comment>
<evidence type="ECO:0000256" key="8">
    <source>
        <dbReference type="ARBA" id="ARBA00022842"/>
    </source>
</evidence>
<dbReference type="GO" id="GO:0009098">
    <property type="term" value="P:L-leucine biosynthetic process"/>
    <property type="evidence" value="ECO:0007669"/>
    <property type="project" value="UniProtKB-UniPathway"/>
</dbReference>
<evidence type="ECO:0000256" key="6">
    <source>
        <dbReference type="ARBA" id="ARBA00022605"/>
    </source>
</evidence>
<reference evidence="14 15" key="1">
    <citation type="submission" date="2020-08" db="EMBL/GenBank/DDBJ databases">
        <title>Plant Genome Project.</title>
        <authorList>
            <person name="Zhang R.-G."/>
        </authorList>
    </citation>
    <scope>NUCLEOTIDE SEQUENCE [LARGE SCALE GENOMIC DNA]</scope>
    <source>
        <tissue evidence="14">Rhizome</tissue>
    </source>
</reference>
<dbReference type="GO" id="GO:0051287">
    <property type="term" value="F:NAD binding"/>
    <property type="evidence" value="ECO:0007669"/>
    <property type="project" value="InterPro"/>
</dbReference>
<evidence type="ECO:0000256" key="1">
    <source>
        <dbReference type="ARBA" id="ARBA00001936"/>
    </source>
</evidence>
<dbReference type="SUPFAM" id="SSF53659">
    <property type="entry name" value="Isocitrate/Isopropylmalate dehydrogenase-like"/>
    <property type="match status" value="1"/>
</dbReference>
<dbReference type="Pfam" id="PF00180">
    <property type="entry name" value="Iso_dh"/>
    <property type="match status" value="1"/>
</dbReference>
<dbReference type="GO" id="GO:0003862">
    <property type="term" value="F:3-isopropylmalate dehydrogenase activity"/>
    <property type="evidence" value="ECO:0007669"/>
    <property type="project" value="UniProtKB-EC"/>
</dbReference>
<name>A0A8J5LNB9_ZINOF</name>
<dbReference type="UniPathway" id="UPA00048">
    <property type="reaction ID" value="UER00072"/>
</dbReference>
<evidence type="ECO:0000256" key="4">
    <source>
        <dbReference type="ARBA" id="ARBA00013101"/>
    </source>
</evidence>
<dbReference type="PANTHER" id="PTHR42979">
    <property type="entry name" value="3-ISOPROPYLMALATE DEHYDROGENASE"/>
    <property type="match status" value="1"/>
</dbReference>
<keyword evidence="9" id="KW-0560">Oxidoreductase</keyword>
<proteinExistence type="inferred from homology"/>
<dbReference type="EC" id="1.1.1.85" evidence="4 12"/>
<dbReference type="SMART" id="SM01329">
    <property type="entry name" value="Iso_dh"/>
    <property type="match status" value="1"/>
</dbReference>
<organism evidence="14 15">
    <name type="scientific">Zingiber officinale</name>
    <name type="common">Ginger</name>
    <name type="synonym">Amomum zingiber</name>
    <dbReference type="NCBI Taxonomy" id="94328"/>
    <lineage>
        <taxon>Eukaryota</taxon>
        <taxon>Viridiplantae</taxon>
        <taxon>Streptophyta</taxon>
        <taxon>Embryophyta</taxon>
        <taxon>Tracheophyta</taxon>
        <taxon>Spermatophyta</taxon>
        <taxon>Magnoliopsida</taxon>
        <taxon>Liliopsida</taxon>
        <taxon>Zingiberales</taxon>
        <taxon>Zingiberaceae</taxon>
        <taxon>Zingiber</taxon>
    </lineage>
</organism>
<dbReference type="Gene3D" id="3.40.718.10">
    <property type="entry name" value="Isopropylmalate Dehydrogenase"/>
    <property type="match status" value="2"/>
</dbReference>
<dbReference type="NCBIfam" id="TIGR00169">
    <property type="entry name" value="leuB"/>
    <property type="match status" value="1"/>
</dbReference>
<evidence type="ECO:0000313" key="15">
    <source>
        <dbReference type="Proteomes" id="UP000734854"/>
    </source>
</evidence>
<comment type="cofactor">
    <cofactor evidence="1">
        <name>Mn(2+)</name>
        <dbReference type="ChEBI" id="CHEBI:29035"/>
    </cofactor>
</comment>
<gene>
    <name evidence="14" type="ORF">ZIOFF_023262</name>
</gene>
<evidence type="ECO:0000313" key="14">
    <source>
        <dbReference type="EMBL" id="KAG6519754.1"/>
    </source>
</evidence>
<sequence length="452" mass="48600">MPNIVSRLVSELQEMAALQTDPRASNTLILESATRASPRRPPARIRCSAAPSPPRSYRITLLPGDGIGREVVSVAKDVLSLAGSFEGVKSNEKIHSFSLASMISSNKCISFVLLSYAGIEFRFREVPIGGSALDSVGVPLPEETLTAAKESDAVLLGAIGGYKWDANEKHLKPETGLLQLRAGLGVFANLRPATVLSQLVDSSTLKKEVAEGVDIMVVRELTGGIYFGNPRGFGYNERGEDIGFNTEIYSVPEIDRIARVAFEVARKRRGKLCSVDKANVLEASMLWRKRVTALASEFPDIEIFHMYVDNAAMQLIRNPKQFDTIVTNNIFGDILSDEASMLTGSIGMLPSASISESGPGLFEPIHGSAPDIAGQDKANPLATVLSAAMLLRYGLGEEQAAKRIEAAVASTLNKGFRTGDIFSDGTTLVGCKRMGEEVLNSVDSHATAMPLR</sequence>
<evidence type="ECO:0000256" key="2">
    <source>
        <dbReference type="ARBA" id="ARBA00007769"/>
    </source>
</evidence>
<keyword evidence="7 12" id="KW-0479">Metal-binding</keyword>
<comment type="similarity">
    <text evidence="2">Belongs to the isocitrate and isopropylmalate dehydrogenases family.</text>
</comment>
<accession>A0A8J5LNB9</accession>
<evidence type="ECO:0000256" key="11">
    <source>
        <dbReference type="ARBA" id="ARBA00023304"/>
    </source>
</evidence>
<evidence type="ECO:0000256" key="9">
    <source>
        <dbReference type="ARBA" id="ARBA00023002"/>
    </source>
</evidence>
<evidence type="ECO:0000256" key="3">
    <source>
        <dbReference type="ARBA" id="ARBA00011738"/>
    </source>
</evidence>
<keyword evidence="5 12" id="KW-0432">Leucine biosynthesis</keyword>
<dbReference type="PROSITE" id="PS00470">
    <property type="entry name" value="IDH_IMDH"/>
    <property type="match status" value="1"/>
</dbReference>
<feature type="domain" description="Isopropylmalate dehydrogenase-like" evidence="13">
    <location>
        <begin position="58"/>
        <end position="438"/>
    </location>
</feature>
<dbReference type="InterPro" id="IPR024084">
    <property type="entry name" value="IsoPropMal-DH-like_dom"/>
</dbReference>
<keyword evidence="8" id="KW-0460">Magnesium</keyword>
<evidence type="ECO:0000259" key="13">
    <source>
        <dbReference type="SMART" id="SM01329"/>
    </source>
</evidence>
<dbReference type="GO" id="GO:0000287">
    <property type="term" value="F:magnesium ion binding"/>
    <property type="evidence" value="ECO:0007669"/>
    <property type="project" value="InterPro"/>
</dbReference>
<comment type="subunit">
    <text evidence="3 12">Homodimer.</text>
</comment>
<evidence type="ECO:0000256" key="12">
    <source>
        <dbReference type="RuleBase" id="RU004445"/>
    </source>
</evidence>
<comment type="function">
    <text evidence="12">Catalyzes the oxidation of 3-carboxy-2-hydroxy-4-methylpentanoate (3-isopropylmalate) to 3-carboxy-4-methyl-2-oxopentanoate. The product decarboxylates to 4-methyl-2 oxopentanoate.</text>
</comment>
<dbReference type="AlphaFoldDB" id="A0A8J5LNB9"/>
<evidence type="ECO:0000256" key="7">
    <source>
        <dbReference type="ARBA" id="ARBA00022723"/>
    </source>
</evidence>